<dbReference type="GO" id="GO:0005886">
    <property type="term" value="C:plasma membrane"/>
    <property type="evidence" value="ECO:0007669"/>
    <property type="project" value="UniProtKB-SubCell"/>
</dbReference>
<keyword evidence="5 7" id="KW-1133">Transmembrane helix</keyword>
<dbReference type="Pfam" id="PF01569">
    <property type="entry name" value="PAP2"/>
    <property type="match status" value="1"/>
</dbReference>
<dbReference type="InterPro" id="IPR036938">
    <property type="entry name" value="PAP2/HPO_sf"/>
</dbReference>
<evidence type="ECO:0000256" key="4">
    <source>
        <dbReference type="ARBA" id="ARBA00022801"/>
    </source>
</evidence>
<proteinExistence type="predicted"/>
<feature type="domain" description="Phosphatidic acid phosphatase type 2/haloperoxidase" evidence="8">
    <location>
        <begin position="76"/>
        <end position="195"/>
    </location>
</feature>
<keyword evidence="4" id="KW-0378">Hydrolase</keyword>
<dbReference type="EMBL" id="CP048222">
    <property type="protein sequence ID" value="QHT67507.1"/>
    <property type="molecule type" value="Genomic_DNA"/>
</dbReference>
<evidence type="ECO:0000256" key="2">
    <source>
        <dbReference type="ARBA" id="ARBA00022475"/>
    </source>
</evidence>
<dbReference type="InterPro" id="IPR000326">
    <property type="entry name" value="PAP2/HPO"/>
</dbReference>
<evidence type="ECO:0000256" key="3">
    <source>
        <dbReference type="ARBA" id="ARBA00022692"/>
    </source>
</evidence>
<evidence type="ECO:0000259" key="8">
    <source>
        <dbReference type="SMART" id="SM00014"/>
    </source>
</evidence>
<reference evidence="9 10" key="1">
    <citation type="submission" date="2020-01" db="EMBL/GenBank/DDBJ databases">
        <authorList>
            <person name="Kim M.K."/>
        </authorList>
    </citation>
    <scope>NUCLEOTIDE SEQUENCE [LARGE SCALE GENOMIC DNA]</scope>
    <source>
        <strain evidence="9 10">172606-1</strain>
    </source>
</reference>
<evidence type="ECO:0000256" key="5">
    <source>
        <dbReference type="ARBA" id="ARBA00022989"/>
    </source>
</evidence>
<evidence type="ECO:0000256" key="7">
    <source>
        <dbReference type="SAM" id="Phobius"/>
    </source>
</evidence>
<feature type="transmembrane region" description="Helical" evidence="7">
    <location>
        <begin position="12"/>
        <end position="29"/>
    </location>
</feature>
<organism evidence="9 10">
    <name type="scientific">Rhodocytophaga rosea</name>
    <dbReference type="NCBI Taxonomy" id="2704465"/>
    <lineage>
        <taxon>Bacteria</taxon>
        <taxon>Pseudomonadati</taxon>
        <taxon>Bacteroidota</taxon>
        <taxon>Cytophagia</taxon>
        <taxon>Cytophagales</taxon>
        <taxon>Rhodocytophagaceae</taxon>
        <taxon>Rhodocytophaga</taxon>
    </lineage>
</organism>
<dbReference type="Gene3D" id="1.20.144.10">
    <property type="entry name" value="Phosphatidic acid phosphatase type 2/haloperoxidase"/>
    <property type="match status" value="1"/>
</dbReference>
<dbReference type="SMART" id="SM00014">
    <property type="entry name" value="acidPPc"/>
    <property type="match status" value="1"/>
</dbReference>
<comment type="subcellular location">
    <subcellularLocation>
        <location evidence="1">Cell membrane</location>
        <topology evidence="1">Multi-pass membrane protein</topology>
    </subcellularLocation>
</comment>
<feature type="transmembrane region" description="Helical" evidence="7">
    <location>
        <begin position="132"/>
        <end position="149"/>
    </location>
</feature>
<evidence type="ECO:0000313" key="10">
    <source>
        <dbReference type="Proteomes" id="UP000480178"/>
    </source>
</evidence>
<dbReference type="SUPFAM" id="SSF48317">
    <property type="entry name" value="Acid phosphatase/Vanadium-dependent haloperoxidase"/>
    <property type="match status" value="1"/>
</dbReference>
<keyword evidence="3 7" id="KW-0812">Transmembrane</keyword>
<dbReference type="RefSeq" id="WP_162443536.1">
    <property type="nucleotide sequence ID" value="NZ_CP048222.1"/>
</dbReference>
<feature type="transmembrane region" description="Helical" evidence="7">
    <location>
        <begin position="77"/>
        <end position="94"/>
    </location>
</feature>
<dbReference type="Proteomes" id="UP000480178">
    <property type="component" value="Chromosome"/>
</dbReference>
<protein>
    <submittedName>
        <fullName evidence="9">Phosphatase PAP2 family protein</fullName>
    </submittedName>
</protein>
<evidence type="ECO:0000256" key="6">
    <source>
        <dbReference type="ARBA" id="ARBA00023136"/>
    </source>
</evidence>
<keyword evidence="6 7" id="KW-0472">Membrane</keyword>
<dbReference type="PANTHER" id="PTHR14969">
    <property type="entry name" value="SPHINGOSINE-1-PHOSPHATE PHOSPHOHYDROLASE"/>
    <property type="match status" value="1"/>
</dbReference>
<feature type="transmembrane region" description="Helical" evidence="7">
    <location>
        <begin position="49"/>
        <end position="70"/>
    </location>
</feature>
<feature type="transmembrane region" description="Helical" evidence="7">
    <location>
        <begin position="180"/>
        <end position="202"/>
    </location>
</feature>
<evidence type="ECO:0000313" key="9">
    <source>
        <dbReference type="EMBL" id="QHT67507.1"/>
    </source>
</evidence>
<dbReference type="AlphaFoldDB" id="A0A6C0GHT1"/>
<sequence>MIKLFQRNTAFFLPYLFFLLIGAILQLLYSKEEIFLYINGNYHTAADYFFQYLTHIGDGVFYVGVILFLAAFSLRKALIALGCFISSSLFSQLLKKLVFLDELRPKAFFEHKNISLHTIEGLTVHSFNSFPSGHATTAFSVFCLLSILLKNKQMGYLWFVLALLAAYSRIYLSQHFFADVYAGSLIGVGTTLLVYYWLTIYFNKRDFPWQSKGFLDYIDERKKQAAK</sequence>
<dbReference type="GO" id="GO:0016787">
    <property type="term" value="F:hydrolase activity"/>
    <property type="evidence" value="ECO:0007669"/>
    <property type="project" value="UniProtKB-KW"/>
</dbReference>
<dbReference type="KEGG" id="rhoz:GXP67_13155"/>
<keyword evidence="10" id="KW-1185">Reference proteome</keyword>
<evidence type="ECO:0000256" key="1">
    <source>
        <dbReference type="ARBA" id="ARBA00004651"/>
    </source>
</evidence>
<feature type="transmembrane region" description="Helical" evidence="7">
    <location>
        <begin position="156"/>
        <end position="174"/>
    </location>
</feature>
<keyword evidence="2" id="KW-1003">Cell membrane</keyword>
<name>A0A6C0GHT1_9BACT</name>
<accession>A0A6C0GHT1</accession>
<gene>
    <name evidence="9" type="ORF">GXP67_13155</name>
</gene>
<dbReference type="PANTHER" id="PTHR14969:SF62">
    <property type="entry name" value="DECAPRENYLPHOSPHORYL-5-PHOSPHORIBOSE PHOSPHATASE RV3807C-RELATED"/>
    <property type="match status" value="1"/>
</dbReference>